<dbReference type="GO" id="GO:0005886">
    <property type="term" value="C:plasma membrane"/>
    <property type="evidence" value="ECO:0007669"/>
    <property type="project" value="TreeGrafter"/>
</dbReference>
<comment type="similarity">
    <text evidence="1">Belongs to the F420H(2)-dependent quinone reductase family.</text>
</comment>
<evidence type="ECO:0000313" key="4">
    <source>
        <dbReference type="Proteomes" id="UP000579945"/>
    </source>
</evidence>
<protein>
    <submittedName>
        <fullName evidence="3">Deazaflavin-dependent oxidoreductase (Nitroreductase family)</fullName>
    </submittedName>
</protein>
<dbReference type="InterPro" id="IPR012349">
    <property type="entry name" value="Split_barrel_FMN-bd"/>
</dbReference>
<dbReference type="InterPro" id="IPR004378">
    <property type="entry name" value="F420H2_quin_Rdtase"/>
</dbReference>
<comment type="caution">
    <text evidence="3">The sequence shown here is derived from an EMBL/GenBank/DDBJ whole genome shotgun (WGS) entry which is preliminary data.</text>
</comment>
<sequence>MNADVTDSPDRSVAEHVRRYLDTDGEDGFLEGGVTNLILTTVGRKSGTRRRTGVFFGQDGERLVLVASGSALGAPTLPNWYLNLLANPEAEVQVRAERFAVRAHPATGAERDRLWRLMTTLAPLYHRYAATARQEIPIVVLEKV</sequence>
<dbReference type="PANTHER" id="PTHR39428:SF1">
    <property type="entry name" value="F420H(2)-DEPENDENT QUINONE REDUCTASE RV1261C"/>
    <property type="match status" value="1"/>
</dbReference>
<dbReference type="GO" id="GO:0070967">
    <property type="term" value="F:coenzyme F420 binding"/>
    <property type="evidence" value="ECO:0007669"/>
    <property type="project" value="TreeGrafter"/>
</dbReference>
<dbReference type="Gene3D" id="2.30.110.10">
    <property type="entry name" value="Electron Transport, Fmn-binding Protein, Chain A"/>
    <property type="match status" value="1"/>
</dbReference>
<accession>A0A7W5V787</accession>
<dbReference type="NCBIfam" id="TIGR00026">
    <property type="entry name" value="hi_GC_TIGR00026"/>
    <property type="match status" value="1"/>
</dbReference>
<organism evidence="3 4">
    <name type="scientific">Nonomuraea dietziae</name>
    <dbReference type="NCBI Taxonomy" id="65515"/>
    <lineage>
        <taxon>Bacteria</taxon>
        <taxon>Bacillati</taxon>
        <taxon>Actinomycetota</taxon>
        <taxon>Actinomycetes</taxon>
        <taxon>Streptosporangiales</taxon>
        <taxon>Streptosporangiaceae</taxon>
        <taxon>Nonomuraea</taxon>
    </lineage>
</organism>
<dbReference type="Proteomes" id="UP000579945">
    <property type="component" value="Unassembled WGS sequence"/>
</dbReference>
<dbReference type="AlphaFoldDB" id="A0A7W5V787"/>
<dbReference type="RefSeq" id="WP_183650590.1">
    <property type="nucleotide sequence ID" value="NZ_BAAAXX010000048.1"/>
</dbReference>
<proteinExistence type="inferred from homology"/>
<name>A0A7W5V787_9ACTN</name>
<gene>
    <name evidence="3" type="ORF">FHR33_004385</name>
</gene>
<evidence type="ECO:0000313" key="3">
    <source>
        <dbReference type="EMBL" id="MBB3728525.1"/>
    </source>
</evidence>
<keyword evidence="4" id="KW-1185">Reference proteome</keyword>
<evidence type="ECO:0000256" key="1">
    <source>
        <dbReference type="ARBA" id="ARBA00008710"/>
    </source>
</evidence>
<dbReference type="EMBL" id="JACIBV010000001">
    <property type="protein sequence ID" value="MBB3728525.1"/>
    <property type="molecule type" value="Genomic_DNA"/>
</dbReference>
<reference evidence="3 4" key="1">
    <citation type="submission" date="2020-08" db="EMBL/GenBank/DDBJ databases">
        <title>Sequencing the genomes of 1000 actinobacteria strains.</title>
        <authorList>
            <person name="Klenk H.-P."/>
        </authorList>
    </citation>
    <scope>NUCLEOTIDE SEQUENCE [LARGE SCALE GENOMIC DNA]</scope>
    <source>
        <strain evidence="3 4">DSM 44320</strain>
    </source>
</reference>
<evidence type="ECO:0000256" key="2">
    <source>
        <dbReference type="ARBA" id="ARBA00049106"/>
    </source>
</evidence>
<dbReference type="GO" id="GO:0016491">
    <property type="term" value="F:oxidoreductase activity"/>
    <property type="evidence" value="ECO:0007669"/>
    <property type="project" value="InterPro"/>
</dbReference>
<dbReference type="GeneID" id="95390756"/>
<comment type="catalytic activity">
    <reaction evidence="2">
        <text>oxidized coenzyme F420-(gamma-L-Glu)(n) + a quinol + H(+) = reduced coenzyme F420-(gamma-L-Glu)(n) + a quinone</text>
        <dbReference type="Rhea" id="RHEA:39663"/>
        <dbReference type="Rhea" id="RHEA-COMP:12939"/>
        <dbReference type="Rhea" id="RHEA-COMP:14378"/>
        <dbReference type="ChEBI" id="CHEBI:15378"/>
        <dbReference type="ChEBI" id="CHEBI:24646"/>
        <dbReference type="ChEBI" id="CHEBI:132124"/>
        <dbReference type="ChEBI" id="CHEBI:133980"/>
        <dbReference type="ChEBI" id="CHEBI:139511"/>
    </reaction>
</comment>
<dbReference type="Pfam" id="PF04075">
    <property type="entry name" value="F420H2_quin_red"/>
    <property type="match status" value="1"/>
</dbReference>
<dbReference type="PANTHER" id="PTHR39428">
    <property type="entry name" value="F420H(2)-DEPENDENT QUINONE REDUCTASE RV1261C"/>
    <property type="match status" value="1"/>
</dbReference>